<sequence length="715" mass="79701">MWSLDEYCQTELLRQRVEDWSQLPEASRTFLQSLQLPTIHPFCQATKLDEFQVDGIPPMGPMLKEDFHHHMGDVIVTLLYRVLPALMAMGELWLRLFASVIAPLGIVYLLYFEIPEAVRWTRTTTNDNKAVGTSKFFSAGILLMVASSVVLLTDTLYILEFGPHYGLVIFVVSAVLAARACKRHQLGHTLQGLLLLKLLTFFLIYEPSMGNIFFGDRVQAVQNVTEGLYYHPQNQFIQYVVDAWPVEKRTYSPELGATVWMPTGDSRTGLPFILNKDLPAPAYRRLWLETHDHEYVALDIALPEKGHSDKKPLYLVLHGLNGGSEEDYVKEFAHRRIAEGSTIVIMVARGLMDLPIKGWDLFHGARVDDVHTTAKFLQSFTAQKQQTLAAVGYSMGAIILSNYVARSGNDCALDAAVAVSGGLDMRFEHHFYRAQRLWQPMLAQELRDNFLVQKWGERIRARLSLEDLKQSMRAYHVTEIDQHAVAPYNGYDNVTHYYSEMSAMGDIPLDAYQNEASLPENARIHNVAIPFCVVHALDDPLVTWRTVGANTGLMHPSTLTSQIRSGNLLLLLTKAGGHVGWPLGWLPTIRKWEWMNDAASTFVEAVHQVSQQHTNNRQCVNSGDGKCSSGAGNDAEEDVDTATADEASPGSDTEETATESDTEGGPGTSQPNVDEIESTDTDAQDEEDEITPETSQTSDEGSSDLGATDQDEPNN</sequence>
<dbReference type="InterPro" id="IPR029058">
    <property type="entry name" value="AB_hydrolase_fold"/>
</dbReference>
<dbReference type="SUPFAM" id="SSF53474">
    <property type="entry name" value="alpha/beta-Hydrolases"/>
    <property type="match status" value="1"/>
</dbReference>
<feature type="transmembrane region" description="Helical" evidence="3">
    <location>
        <begin position="92"/>
        <end position="112"/>
    </location>
</feature>
<dbReference type="GO" id="GO:0034338">
    <property type="term" value="F:short-chain carboxylesterase activity"/>
    <property type="evidence" value="ECO:0007669"/>
    <property type="project" value="TreeGrafter"/>
</dbReference>
<dbReference type="PANTHER" id="PTHR10794:SF63">
    <property type="entry name" value="ALPHA_BETA HYDROLASE 1, ISOFORM A"/>
    <property type="match status" value="1"/>
</dbReference>
<accession>A0A9N8HXB2</accession>
<feature type="compositionally biased region" description="Acidic residues" evidence="2">
    <location>
        <begin position="674"/>
        <end position="691"/>
    </location>
</feature>
<evidence type="ECO:0000313" key="5">
    <source>
        <dbReference type="Proteomes" id="UP001153069"/>
    </source>
</evidence>
<name>A0A9N8HXB2_9STRA</name>
<keyword evidence="5" id="KW-1185">Reference proteome</keyword>
<feature type="transmembrane region" description="Helical" evidence="3">
    <location>
        <begin position="164"/>
        <end position="181"/>
    </location>
</feature>
<reference evidence="4" key="1">
    <citation type="submission" date="2020-06" db="EMBL/GenBank/DDBJ databases">
        <authorList>
            <consortium name="Plant Systems Biology data submission"/>
        </authorList>
    </citation>
    <scope>NUCLEOTIDE SEQUENCE</scope>
    <source>
        <strain evidence="4">D6</strain>
    </source>
</reference>
<keyword evidence="3" id="KW-0812">Transmembrane</keyword>
<proteinExistence type="inferred from homology"/>
<comment type="similarity">
    <text evidence="1">Belongs to the AB hydrolase superfamily. AB hydrolase 4 family.</text>
</comment>
<keyword evidence="3" id="KW-1133">Transmembrane helix</keyword>
<dbReference type="PANTHER" id="PTHR10794">
    <property type="entry name" value="ABHYDROLASE DOMAIN-CONTAINING PROTEIN"/>
    <property type="match status" value="1"/>
</dbReference>
<dbReference type="Gene3D" id="3.40.50.1820">
    <property type="entry name" value="alpha/beta hydrolase"/>
    <property type="match status" value="1"/>
</dbReference>
<evidence type="ECO:0000256" key="3">
    <source>
        <dbReference type="SAM" id="Phobius"/>
    </source>
</evidence>
<feature type="region of interest" description="Disordered" evidence="2">
    <location>
        <begin position="613"/>
        <end position="715"/>
    </location>
</feature>
<dbReference type="EMBL" id="CAICTM010002167">
    <property type="protein sequence ID" value="CAB9528190.1"/>
    <property type="molecule type" value="Genomic_DNA"/>
</dbReference>
<dbReference type="OrthoDB" id="247542at2759"/>
<dbReference type="InterPro" id="IPR050960">
    <property type="entry name" value="AB_hydrolase_4_sf"/>
</dbReference>
<evidence type="ECO:0000313" key="4">
    <source>
        <dbReference type="EMBL" id="CAB9528190.1"/>
    </source>
</evidence>
<evidence type="ECO:0000256" key="2">
    <source>
        <dbReference type="SAM" id="MobiDB-lite"/>
    </source>
</evidence>
<dbReference type="GO" id="GO:0047372">
    <property type="term" value="F:monoacylglycerol lipase activity"/>
    <property type="evidence" value="ECO:0007669"/>
    <property type="project" value="TreeGrafter"/>
</dbReference>
<dbReference type="Proteomes" id="UP001153069">
    <property type="component" value="Unassembled WGS sequence"/>
</dbReference>
<keyword evidence="3" id="KW-0472">Membrane</keyword>
<protein>
    <submittedName>
        <fullName evidence="4">Protein ABHD1</fullName>
    </submittedName>
</protein>
<feature type="compositionally biased region" description="Acidic residues" evidence="2">
    <location>
        <begin position="652"/>
        <end position="662"/>
    </location>
</feature>
<feature type="transmembrane region" description="Helical" evidence="3">
    <location>
        <begin position="136"/>
        <end position="158"/>
    </location>
</feature>
<comment type="caution">
    <text evidence="4">The sequence shown here is derived from an EMBL/GenBank/DDBJ whole genome shotgun (WGS) entry which is preliminary data.</text>
</comment>
<organism evidence="4 5">
    <name type="scientific">Seminavis robusta</name>
    <dbReference type="NCBI Taxonomy" id="568900"/>
    <lineage>
        <taxon>Eukaryota</taxon>
        <taxon>Sar</taxon>
        <taxon>Stramenopiles</taxon>
        <taxon>Ochrophyta</taxon>
        <taxon>Bacillariophyta</taxon>
        <taxon>Bacillariophyceae</taxon>
        <taxon>Bacillariophycidae</taxon>
        <taxon>Naviculales</taxon>
        <taxon>Naviculaceae</taxon>
        <taxon>Seminavis</taxon>
    </lineage>
</organism>
<dbReference type="AlphaFoldDB" id="A0A9N8HXB2"/>
<gene>
    <name evidence="4" type="ORF">SEMRO_2169_G317380.1</name>
</gene>
<evidence type="ECO:0000256" key="1">
    <source>
        <dbReference type="ARBA" id="ARBA00010884"/>
    </source>
</evidence>
<feature type="transmembrane region" description="Helical" evidence="3">
    <location>
        <begin position="193"/>
        <end position="214"/>
    </location>
</feature>